<dbReference type="GO" id="GO:0004888">
    <property type="term" value="F:transmembrane signaling receptor activity"/>
    <property type="evidence" value="ECO:0007669"/>
    <property type="project" value="InterPro"/>
</dbReference>
<dbReference type="Pfam" id="PF02931">
    <property type="entry name" value="Neur_chan_LBD"/>
    <property type="match status" value="1"/>
</dbReference>
<protein>
    <recommendedName>
        <fullName evidence="1">Neurotransmitter-gated ion-channel ligand-binding domain-containing protein</fullName>
    </recommendedName>
</protein>
<dbReference type="Proteomes" id="UP000078046">
    <property type="component" value="Unassembled WGS sequence"/>
</dbReference>
<evidence type="ECO:0000313" key="3">
    <source>
        <dbReference type="Proteomes" id="UP000078046"/>
    </source>
</evidence>
<evidence type="ECO:0000313" key="2">
    <source>
        <dbReference type="EMBL" id="OAF69032.1"/>
    </source>
</evidence>
<dbReference type="OrthoDB" id="5975154at2759"/>
<dbReference type="SUPFAM" id="SSF63712">
    <property type="entry name" value="Nicotinic receptor ligand binding domain-like"/>
    <property type="match status" value="1"/>
</dbReference>
<reference evidence="2 3" key="1">
    <citation type="submission" date="2016-04" db="EMBL/GenBank/DDBJ databases">
        <title>The genome of Intoshia linei affirms orthonectids as highly simplified spiralians.</title>
        <authorList>
            <person name="Mikhailov K.V."/>
            <person name="Slusarev G.S."/>
            <person name="Nikitin M.A."/>
            <person name="Logacheva M.D."/>
            <person name="Penin A."/>
            <person name="Aleoshin V."/>
            <person name="Panchin Y.V."/>
        </authorList>
    </citation>
    <scope>NUCLEOTIDE SEQUENCE [LARGE SCALE GENOMIC DNA]</scope>
    <source>
        <strain evidence="2">Intl2013</strain>
        <tissue evidence="2">Whole animal</tissue>
    </source>
</reference>
<proteinExistence type="predicted"/>
<feature type="domain" description="Neurotransmitter-gated ion-channel ligand-binding" evidence="1">
    <location>
        <begin position="2"/>
        <end position="64"/>
    </location>
</feature>
<evidence type="ECO:0000259" key="1">
    <source>
        <dbReference type="Pfam" id="PF02931"/>
    </source>
</evidence>
<accession>A0A177B5Q3</accession>
<gene>
    <name evidence="2" type="ORF">A3Q56_03239</name>
</gene>
<sequence length="65" mass="7335">ADGNFSVKAITKAIISHTGKVVWKPPMVLRSLCSIDVEFFPFDSQDYQLKLGSWTYDGFSIDVKH</sequence>
<dbReference type="InterPro" id="IPR036734">
    <property type="entry name" value="Neur_chan_lig-bd_sf"/>
</dbReference>
<comment type="caution">
    <text evidence="2">The sequence shown here is derived from an EMBL/GenBank/DDBJ whole genome shotgun (WGS) entry which is preliminary data.</text>
</comment>
<dbReference type="EMBL" id="LWCA01000348">
    <property type="protein sequence ID" value="OAF69032.1"/>
    <property type="molecule type" value="Genomic_DNA"/>
</dbReference>
<keyword evidence="3" id="KW-1185">Reference proteome</keyword>
<dbReference type="PANTHER" id="PTHR18945">
    <property type="entry name" value="NEUROTRANSMITTER GATED ION CHANNEL"/>
    <property type="match status" value="1"/>
</dbReference>
<dbReference type="GO" id="GO:0016020">
    <property type="term" value="C:membrane"/>
    <property type="evidence" value="ECO:0007669"/>
    <property type="project" value="InterPro"/>
</dbReference>
<dbReference type="Gene3D" id="2.70.170.10">
    <property type="entry name" value="Neurotransmitter-gated ion-channel ligand-binding domain"/>
    <property type="match status" value="1"/>
</dbReference>
<name>A0A177B5Q3_9BILA</name>
<dbReference type="GO" id="GO:0005230">
    <property type="term" value="F:extracellular ligand-gated monoatomic ion channel activity"/>
    <property type="evidence" value="ECO:0007669"/>
    <property type="project" value="InterPro"/>
</dbReference>
<dbReference type="InterPro" id="IPR006201">
    <property type="entry name" value="Neur_channel"/>
</dbReference>
<feature type="non-terminal residue" evidence="2">
    <location>
        <position position="1"/>
    </location>
</feature>
<dbReference type="AlphaFoldDB" id="A0A177B5Q3"/>
<dbReference type="InterPro" id="IPR006202">
    <property type="entry name" value="Neur_chan_lig-bd"/>
</dbReference>
<organism evidence="2 3">
    <name type="scientific">Intoshia linei</name>
    <dbReference type="NCBI Taxonomy" id="1819745"/>
    <lineage>
        <taxon>Eukaryota</taxon>
        <taxon>Metazoa</taxon>
        <taxon>Spiralia</taxon>
        <taxon>Lophotrochozoa</taxon>
        <taxon>Mesozoa</taxon>
        <taxon>Orthonectida</taxon>
        <taxon>Rhopaluridae</taxon>
        <taxon>Intoshia</taxon>
    </lineage>
</organism>